<comment type="caution">
    <text evidence="2">The sequence shown here is derived from an EMBL/GenBank/DDBJ whole genome shotgun (WGS) entry which is preliminary data.</text>
</comment>
<dbReference type="Proteomes" id="UP000791080">
    <property type="component" value="Unassembled WGS sequence"/>
</dbReference>
<feature type="region of interest" description="Disordered" evidence="1">
    <location>
        <begin position="322"/>
        <end position="342"/>
    </location>
</feature>
<evidence type="ECO:0000256" key="1">
    <source>
        <dbReference type="SAM" id="MobiDB-lite"/>
    </source>
</evidence>
<keyword evidence="3" id="KW-1185">Reference proteome</keyword>
<organism evidence="2 3">
    <name type="scientific">Actinoalloteichus caeruleus DSM 43889</name>
    <dbReference type="NCBI Taxonomy" id="1120930"/>
    <lineage>
        <taxon>Bacteria</taxon>
        <taxon>Bacillati</taxon>
        <taxon>Actinomycetota</taxon>
        <taxon>Actinomycetes</taxon>
        <taxon>Pseudonocardiales</taxon>
        <taxon>Pseudonocardiaceae</taxon>
        <taxon>Actinoalloteichus</taxon>
        <taxon>Actinoalloteichus cyanogriseus</taxon>
    </lineage>
</organism>
<gene>
    <name evidence="2" type="ORF">G443_000179</name>
</gene>
<protein>
    <submittedName>
        <fullName evidence="2">Uncharacterized protein</fullName>
    </submittedName>
</protein>
<sequence>MPSGGAVVRLLAWPAGRELASLEDGDTFTLTPIARTSTDSDGHYELRVDPSVDLGRFESEDGLVEVSLDVQAPEGQASYQGTVAPEEALGGTFSSRAAGDEVVEPSLPSELDLTLEPAGSVARSDVPADDDGLVHAQYVNLGVRWTNVGALFIKVTGVWGELQHLSGANAELGVGVASNNGSYSASGTVNRASDTTIGFGRHGRYTYRFFDTQRPYARYTRWNCSGTRSTSTVQPLAYGGNAGARSRSASAHIPPNQPRSRCAPYAPRTIHDQTVTKASTWATGAKTSSLIGIDLSARTGYSNTAKTRFDFVEAGRAVCGTRNHPAQRTEPGPGTLVVQMYP</sequence>
<reference evidence="2 3" key="2">
    <citation type="submission" date="2022-06" db="EMBL/GenBank/DDBJ databases">
        <title>Genomic Encyclopedia of Type Strains, Phase I: the one thousand microbial genomes (KMG-I) project.</title>
        <authorList>
            <person name="Kyrpides N."/>
        </authorList>
    </citation>
    <scope>NUCLEOTIDE SEQUENCE [LARGE SCALE GENOMIC DNA]</scope>
    <source>
        <strain evidence="2 3">DSM 43889</strain>
    </source>
</reference>
<accession>A0ABT1JCF5</accession>
<name>A0ABT1JCF5_ACTCY</name>
<dbReference type="EMBL" id="AUBJ02000001">
    <property type="protein sequence ID" value="MCP2329909.1"/>
    <property type="molecule type" value="Genomic_DNA"/>
</dbReference>
<feature type="compositionally biased region" description="Low complexity" evidence="1">
    <location>
        <begin position="240"/>
        <end position="251"/>
    </location>
</feature>
<evidence type="ECO:0000313" key="3">
    <source>
        <dbReference type="Proteomes" id="UP000791080"/>
    </source>
</evidence>
<reference evidence="2 3" key="1">
    <citation type="submission" date="2013-07" db="EMBL/GenBank/DDBJ databases">
        <authorList>
            <consortium name="DOE Joint Genome Institute"/>
            <person name="Reeve W."/>
            <person name="Huntemann M."/>
            <person name="Han J."/>
            <person name="Chen A."/>
            <person name="Kyrpides N."/>
            <person name="Mavromatis K."/>
            <person name="Markowitz V."/>
            <person name="Palaniappan K."/>
            <person name="Ivanova N."/>
            <person name="Schaumberg A."/>
            <person name="Pati A."/>
            <person name="Liolios K."/>
            <person name="Nordberg H.P."/>
            <person name="Cantor M.N."/>
            <person name="Hua S.X."/>
            <person name="Woyke T."/>
        </authorList>
    </citation>
    <scope>NUCLEOTIDE SEQUENCE [LARGE SCALE GENOMIC DNA]</scope>
    <source>
        <strain evidence="2 3">DSM 43889</strain>
    </source>
</reference>
<evidence type="ECO:0000313" key="2">
    <source>
        <dbReference type="EMBL" id="MCP2329909.1"/>
    </source>
</evidence>
<feature type="region of interest" description="Disordered" evidence="1">
    <location>
        <begin position="240"/>
        <end position="261"/>
    </location>
</feature>
<proteinExistence type="predicted"/>